<dbReference type="RefSeq" id="WP_380293846.1">
    <property type="nucleotide sequence ID" value="NZ_JBHULY010000039.1"/>
</dbReference>
<evidence type="ECO:0008006" key="5">
    <source>
        <dbReference type="Google" id="ProtNLM"/>
    </source>
</evidence>
<evidence type="ECO:0000313" key="4">
    <source>
        <dbReference type="Proteomes" id="UP001597476"/>
    </source>
</evidence>
<keyword evidence="2" id="KW-0812">Transmembrane</keyword>
<gene>
    <name evidence="3" type="ORF">ACFSR8_15940</name>
</gene>
<organism evidence="3 4">
    <name type="scientific">Hyunsoonleella rubra</name>
    <dbReference type="NCBI Taxonomy" id="1737062"/>
    <lineage>
        <taxon>Bacteria</taxon>
        <taxon>Pseudomonadati</taxon>
        <taxon>Bacteroidota</taxon>
        <taxon>Flavobacteriia</taxon>
        <taxon>Flavobacteriales</taxon>
        <taxon>Flavobacteriaceae</taxon>
    </lineage>
</organism>
<feature type="transmembrane region" description="Helical" evidence="2">
    <location>
        <begin position="56"/>
        <end position="74"/>
    </location>
</feature>
<dbReference type="Proteomes" id="UP001597476">
    <property type="component" value="Unassembled WGS sequence"/>
</dbReference>
<sequence length="188" mass="21628">MNKDNLDELFENLKEEFDVETPDVDHKQRFLNKLQTNSGPRLVEVPKQRRRLWRPLIGVAASIVLLIALTLSIPKESEFRDLASVSPEMAEAQNFFSAAISEELNKLNAESDPDAQILILDAIKRLNILEEEYQNLKMDLTESEEDKRVIYAMISNFQTRIDILQRTLLEIEHVKQLKSSSNETSSTI</sequence>
<comment type="caution">
    <text evidence="3">The sequence shown here is derived from an EMBL/GenBank/DDBJ whole genome shotgun (WGS) entry which is preliminary data.</text>
</comment>
<accession>A0ABW5TGS2</accession>
<keyword evidence="4" id="KW-1185">Reference proteome</keyword>
<evidence type="ECO:0000313" key="3">
    <source>
        <dbReference type="EMBL" id="MFD2727715.1"/>
    </source>
</evidence>
<name>A0ABW5TGS2_9FLAO</name>
<evidence type="ECO:0000256" key="1">
    <source>
        <dbReference type="SAM" id="Coils"/>
    </source>
</evidence>
<evidence type="ECO:0000256" key="2">
    <source>
        <dbReference type="SAM" id="Phobius"/>
    </source>
</evidence>
<dbReference type="EMBL" id="JBHULY010000039">
    <property type="protein sequence ID" value="MFD2727715.1"/>
    <property type="molecule type" value="Genomic_DNA"/>
</dbReference>
<protein>
    <recommendedName>
        <fullName evidence="5">DUF4179 domain-containing protein</fullName>
    </recommendedName>
</protein>
<proteinExistence type="predicted"/>
<feature type="coiled-coil region" evidence="1">
    <location>
        <begin position="119"/>
        <end position="146"/>
    </location>
</feature>
<reference evidence="4" key="1">
    <citation type="journal article" date="2019" name="Int. J. Syst. Evol. Microbiol.">
        <title>The Global Catalogue of Microorganisms (GCM) 10K type strain sequencing project: providing services to taxonomists for standard genome sequencing and annotation.</title>
        <authorList>
            <consortium name="The Broad Institute Genomics Platform"/>
            <consortium name="The Broad Institute Genome Sequencing Center for Infectious Disease"/>
            <person name="Wu L."/>
            <person name="Ma J."/>
        </authorList>
    </citation>
    <scope>NUCLEOTIDE SEQUENCE [LARGE SCALE GENOMIC DNA]</scope>
    <source>
        <strain evidence="4">KCTC 42398</strain>
    </source>
</reference>
<keyword evidence="1" id="KW-0175">Coiled coil</keyword>
<keyword evidence="2" id="KW-1133">Transmembrane helix</keyword>
<keyword evidence="2" id="KW-0472">Membrane</keyword>